<evidence type="ECO:0000256" key="6">
    <source>
        <dbReference type="ARBA" id="ARBA00022840"/>
    </source>
</evidence>
<dbReference type="NCBIfam" id="TIGR01525">
    <property type="entry name" value="ATPase-IB_hvy"/>
    <property type="match status" value="1"/>
</dbReference>
<feature type="transmembrane region" description="Helical" evidence="11">
    <location>
        <begin position="709"/>
        <end position="730"/>
    </location>
</feature>
<dbReference type="InterPro" id="IPR001757">
    <property type="entry name" value="P_typ_ATPase"/>
</dbReference>
<dbReference type="SFLD" id="SFLDF00027">
    <property type="entry name" value="p-type_atpase"/>
    <property type="match status" value="1"/>
</dbReference>
<dbReference type="Gene3D" id="3.40.50.1000">
    <property type="entry name" value="HAD superfamily/HAD-like"/>
    <property type="match status" value="1"/>
</dbReference>
<comment type="subcellular location">
    <subcellularLocation>
        <location evidence="11">Cell membrane</location>
    </subcellularLocation>
    <subcellularLocation>
        <location evidence="1">Membrane</location>
        <topology evidence="1">Multi-pass membrane protein</topology>
    </subcellularLocation>
</comment>
<feature type="transmembrane region" description="Helical" evidence="11">
    <location>
        <begin position="193"/>
        <end position="212"/>
    </location>
</feature>
<dbReference type="SUPFAM" id="SSF81653">
    <property type="entry name" value="Calcium ATPase, transduction domain A"/>
    <property type="match status" value="1"/>
</dbReference>
<dbReference type="InterPro" id="IPR027256">
    <property type="entry name" value="P-typ_ATPase_IB"/>
</dbReference>
<dbReference type="Proteomes" id="UP000525652">
    <property type="component" value="Unassembled WGS sequence"/>
</dbReference>
<dbReference type="InterPro" id="IPR051949">
    <property type="entry name" value="Cation_Transport_ATPase"/>
</dbReference>
<dbReference type="InterPro" id="IPR023214">
    <property type="entry name" value="HAD_sf"/>
</dbReference>
<dbReference type="PRINTS" id="PR00941">
    <property type="entry name" value="CDATPASE"/>
</dbReference>
<keyword evidence="14" id="KW-1185">Reference proteome</keyword>
<name>A0A7X1AY26_9BACT</name>
<dbReference type="PANTHER" id="PTHR43079">
    <property type="entry name" value="PROBABLE CADMIUM/ZINC-TRANSPORTING ATPASE HMA1"/>
    <property type="match status" value="1"/>
</dbReference>
<keyword evidence="10 11" id="KW-0472">Membrane</keyword>
<dbReference type="GO" id="GO:0005886">
    <property type="term" value="C:plasma membrane"/>
    <property type="evidence" value="ECO:0007669"/>
    <property type="project" value="UniProtKB-SubCell"/>
</dbReference>
<dbReference type="PANTHER" id="PTHR43079:SF1">
    <property type="entry name" value="CADMIUM_ZINC-TRANSPORTING ATPASE HMA1, CHLOROPLASTIC-RELATED"/>
    <property type="match status" value="1"/>
</dbReference>
<dbReference type="SUPFAM" id="SSF56784">
    <property type="entry name" value="HAD-like"/>
    <property type="match status" value="1"/>
</dbReference>
<evidence type="ECO:0000256" key="8">
    <source>
        <dbReference type="ARBA" id="ARBA00022967"/>
    </source>
</evidence>
<feature type="transmembrane region" description="Helical" evidence="11">
    <location>
        <begin position="137"/>
        <end position="155"/>
    </location>
</feature>
<feature type="transmembrane region" description="Helical" evidence="11">
    <location>
        <begin position="161"/>
        <end position="181"/>
    </location>
</feature>
<dbReference type="InterPro" id="IPR023299">
    <property type="entry name" value="ATPase_P-typ_cyto_dom_N"/>
</dbReference>
<feature type="transmembrane region" description="Helical" evidence="11">
    <location>
        <begin position="406"/>
        <end position="430"/>
    </location>
</feature>
<proteinExistence type="inferred from homology"/>
<dbReference type="Gene3D" id="2.70.150.10">
    <property type="entry name" value="Calcium-transporting ATPase, cytoplasmic transduction domain A"/>
    <property type="match status" value="1"/>
</dbReference>
<dbReference type="InterPro" id="IPR023298">
    <property type="entry name" value="ATPase_P-typ_TM_dom_sf"/>
</dbReference>
<dbReference type="GO" id="GO:0016887">
    <property type="term" value="F:ATP hydrolysis activity"/>
    <property type="evidence" value="ECO:0007669"/>
    <property type="project" value="InterPro"/>
</dbReference>
<feature type="domain" description="P-type ATPase A" evidence="12">
    <location>
        <begin position="249"/>
        <end position="347"/>
    </location>
</feature>
<dbReference type="NCBIfam" id="TIGR01494">
    <property type="entry name" value="ATPase_P-type"/>
    <property type="match status" value="1"/>
</dbReference>
<evidence type="ECO:0000259" key="12">
    <source>
        <dbReference type="Pfam" id="PF00122"/>
    </source>
</evidence>
<dbReference type="Pfam" id="PF00702">
    <property type="entry name" value="Hydrolase"/>
    <property type="match status" value="1"/>
</dbReference>
<dbReference type="Pfam" id="PF00122">
    <property type="entry name" value="E1-E2_ATPase"/>
    <property type="match status" value="1"/>
</dbReference>
<dbReference type="Gene3D" id="3.40.1110.10">
    <property type="entry name" value="Calcium-transporting ATPase, cytoplasmic domain N"/>
    <property type="match status" value="1"/>
</dbReference>
<dbReference type="PROSITE" id="PS00154">
    <property type="entry name" value="ATPASE_E1_E2"/>
    <property type="match status" value="1"/>
</dbReference>
<dbReference type="InterPro" id="IPR036412">
    <property type="entry name" value="HAD-like_sf"/>
</dbReference>
<evidence type="ECO:0000256" key="1">
    <source>
        <dbReference type="ARBA" id="ARBA00004141"/>
    </source>
</evidence>
<evidence type="ECO:0000256" key="10">
    <source>
        <dbReference type="ARBA" id="ARBA00023136"/>
    </source>
</evidence>
<evidence type="ECO:0000256" key="5">
    <source>
        <dbReference type="ARBA" id="ARBA00022741"/>
    </source>
</evidence>
<dbReference type="SFLD" id="SFLDS00003">
    <property type="entry name" value="Haloacid_Dehalogenase"/>
    <property type="match status" value="1"/>
</dbReference>
<comment type="similarity">
    <text evidence="2 11">Belongs to the cation transport ATPase (P-type) (TC 3.A.3) family. Type IB subfamily.</text>
</comment>
<gene>
    <name evidence="13" type="ORF">H5P30_09490</name>
</gene>
<comment type="caution">
    <text evidence="13">The sequence shown here is derived from an EMBL/GenBank/DDBJ whole genome shotgun (WGS) entry which is preliminary data.</text>
</comment>
<dbReference type="FunFam" id="2.70.150.10:FF:000002">
    <property type="entry name" value="Copper-transporting ATPase 1, putative"/>
    <property type="match status" value="1"/>
</dbReference>
<evidence type="ECO:0000256" key="11">
    <source>
        <dbReference type="RuleBase" id="RU362081"/>
    </source>
</evidence>
<dbReference type="InterPro" id="IPR008250">
    <property type="entry name" value="ATPase_P-typ_transduc_dom_A_sf"/>
</dbReference>
<keyword evidence="11" id="KW-1003">Cell membrane</keyword>
<feature type="transmembrane region" description="Helical" evidence="11">
    <location>
        <begin position="368"/>
        <end position="386"/>
    </location>
</feature>
<keyword evidence="5 11" id="KW-0547">Nucleotide-binding</keyword>
<dbReference type="GO" id="GO:0046872">
    <property type="term" value="F:metal ion binding"/>
    <property type="evidence" value="ECO:0007669"/>
    <property type="project" value="UniProtKB-KW"/>
</dbReference>
<keyword evidence="7" id="KW-0460">Magnesium</keyword>
<dbReference type="EMBL" id="JACHVA010000081">
    <property type="protein sequence ID" value="MBC2602009.1"/>
    <property type="molecule type" value="Genomic_DNA"/>
</dbReference>
<evidence type="ECO:0000256" key="9">
    <source>
        <dbReference type="ARBA" id="ARBA00022989"/>
    </source>
</evidence>
<dbReference type="SFLD" id="SFLDG00002">
    <property type="entry name" value="C1.7:_P-type_atpase_like"/>
    <property type="match status" value="1"/>
</dbReference>
<evidence type="ECO:0000313" key="14">
    <source>
        <dbReference type="Proteomes" id="UP000525652"/>
    </source>
</evidence>
<keyword evidence="4 11" id="KW-0479">Metal-binding</keyword>
<dbReference type="RefSeq" id="WP_185692710.1">
    <property type="nucleotide sequence ID" value="NZ_JACHVA010000081.1"/>
</dbReference>
<dbReference type="PRINTS" id="PR00119">
    <property type="entry name" value="CATATPASE"/>
</dbReference>
<organism evidence="13 14">
    <name type="scientific">Puniceicoccus vermicola</name>
    <dbReference type="NCBI Taxonomy" id="388746"/>
    <lineage>
        <taxon>Bacteria</taxon>
        <taxon>Pseudomonadati</taxon>
        <taxon>Verrucomicrobiota</taxon>
        <taxon>Opitutia</taxon>
        <taxon>Puniceicoccales</taxon>
        <taxon>Puniceicoccaceae</taxon>
        <taxon>Puniceicoccus</taxon>
    </lineage>
</organism>
<dbReference type="InterPro" id="IPR044492">
    <property type="entry name" value="P_typ_ATPase_HD_dom"/>
</dbReference>
<dbReference type="InterPro" id="IPR059000">
    <property type="entry name" value="ATPase_P-type_domA"/>
</dbReference>
<reference evidence="13 14" key="1">
    <citation type="submission" date="2020-07" db="EMBL/GenBank/DDBJ databases">
        <authorList>
            <person name="Feng X."/>
        </authorList>
    </citation>
    <scope>NUCLEOTIDE SEQUENCE [LARGE SCALE GENOMIC DNA]</scope>
    <source>
        <strain evidence="13 14">JCM14086</strain>
    </source>
</reference>
<keyword evidence="8" id="KW-1278">Translocase</keyword>
<evidence type="ECO:0000256" key="7">
    <source>
        <dbReference type="ARBA" id="ARBA00022842"/>
    </source>
</evidence>
<evidence type="ECO:0000256" key="2">
    <source>
        <dbReference type="ARBA" id="ARBA00006024"/>
    </source>
</evidence>
<keyword evidence="9 11" id="KW-1133">Transmembrane helix</keyword>
<dbReference type="InterPro" id="IPR018303">
    <property type="entry name" value="ATPase_P-typ_P_site"/>
</dbReference>
<accession>A0A7X1AY26</accession>
<dbReference type="GO" id="GO:0019829">
    <property type="term" value="F:ATPase-coupled monoatomic cation transmembrane transporter activity"/>
    <property type="evidence" value="ECO:0007669"/>
    <property type="project" value="InterPro"/>
</dbReference>
<keyword evidence="6 11" id="KW-0067">ATP-binding</keyword>
<evidence type="ECO:0000256" key="3">
    <source>
        <dbReference type="ARBA" id="ARBA00022692"/>
    </source>
</evidence>
<evidence type="ECO:0000256" key="4">
    <source>
        <dbReference type="ARBA" id="ARBA00022723"/>
    </source>
</evidence>
<protein>
    <submittedName>
        <fullName evidence="13">Heavy metal translocating P-type ATPase</fullName>
    </submittedName>
</protein>
<sequence>MSQTPTSPGTPSKESWQDILADFLRKKGNLEAILVKPEERRVALATLGPSDEGELEETLRDTLSRVIEELENERREKHWKSAPIIHSRGILVKNIDGQLLFEKASCPTAPHFWRWREFSWPDEQDSEEEATGEEWRFLSALAGICGVSLAAGFLLEKTGMISFPVAICFYAVSMIAGGWDASIDAFHKVRRGVLDIHFLMLAVAVGATAIGAYIEGALLLFLFSLSGALEHFAMYRTHREIGSLVANAPKKARLSLPDGTFREVPIGEVEIGQVVQVKPDELFPIDGNLISGKTAADEANLTGESVPVEKEKGDKIFGGTLNLWGSVQMEVTRRAEDSSLQKIIRLIHQAQKQRAPSQRFTDRFGTHYTYLVLAATALVFFGWWLIMGLTPFLGTESEPSAFYRAMTFLVVASPCALVLSIPSAILACIARGARMGVLFRGGAPIEKLAEIDCVALDKTGTLTTGELEVTGAESFPPGSEQLILETAYSLERNSNHPIARAITQYGEKNHLKAVEVSEFQSISGQGIRAVSDEEVCFLGRRELFSRDDLGEVLRNVPDPPPAITEVWVVHRGLIGRVLLQDRIRSQSAQVLRRFHDHGIRTVMLTGDRRSTAEEVGKKLGIEEVRAGLFPEDKVQAILDLKAEGRKVAMVGDGVNDAPSLAAAYVSAGMGARGSDAALEQSEIVLMNDRIEKFLDAFLLSVRAKRIIRWNLTIALGTVVLMMGTSILGLVPLTVGVIAHEGSTVLVCLNSLRLLFLRLESDES</sequence>
<keyword evidence="3 11" id="KW-0812">Transmembrane</keyword>
<dbReference type="AlphaFoldDB" id="A0A7X1AY26"/>
<evidence type="ECO:0000313" key="13">
    <source>
        <dbReference type="EMBL" id="MBC2602009.1"/>
    </source>
</evidence>
<dbReference type="GO" id="GO:0005524">
    <property type="term" value="F:ATP binding"/>
    <property type="evidence" value="ECO:0007669"/>
    <property type="project" value="UniProtKB-UniRule"/>
</dbReference>
<dbReference type="SUPFAM" id="SSF81665">
    <property type="entry name" value="Calcium ATPase, transmembrane domain M"/>
    <property type="match status" value="1"/>
</dbReference>
<dbReference type="GO" id="GO:0030001">
    <property type="term" value="P:metal ion transport"/>
    <property type="evidence" value="ECO:0007669"/>
    <property type="project" value="UniProtKB-ARBA"/>
</dbReference>